<dbReference type="Proteomes" id="UP000326757">
    <property type="component" value="Unassembled WGS sequence"/>
</dbReference>
<comment type="caution">
    <text evidence="1">The sequence shown here is derived from an EMBL/GenBank/DDBJ whole genome shotgun (WGS) entry which is preliminary data.</text>
</comment>
<dbReference type="AlphaFoldDB" id="A0A5N6JNA4"/>
<dbReference type="OrthoDB" id="5229512at2759"/>
<name>A0A5N6JNA4_MONLA</name>
<evidence type="ECO:0000313" key="2">
    <source>
        <dbReference type="Proteomes" id="UP000326757"/>
    </source>
</evidence>
<evidence type="ECO:0000313" key="1">
    <source>
        <dbReference type="EMBL" id="KAB8289965.1"/>
    </source>
</evidence>
<proteinExistence type="predicted"/>
<accession>A0A5N6JNA4</accession>
<protein>
    <submittedName>
        <fullName evidence="1">Uncharacterized protein</fullName>
    </submittedName>
</protein>
<organism evidence="1 2">
    <name type="scientific">Monilinia laxa</name>
    <name type="common">Brown rot fungus</name>
    <name type="synonym">Sclerotinia laxa</name>
    <dbReference type="NCBI Taxonomy" id="61186"/>
    <lineage>
        <taxon>Eukaryota</taxon>
        <taxon>Fungi</taxon>
        <taxon>Dikarya</taxon>
        <taxon>Ascomycota</taxon>
        <taxon>Pezizomycotina</taxon>
        <taxon>Leotiomycetes</taxon>
        <taxon>Helotiales</taxon>
        <taxon>Sclerotiniaceae</taxon>
        <taxon>Monilinia</taxon>
    </lineage>
</organism>
<reference evidence="1 2" key="1">
    <citation type="submission" date="2019-06" db="EMBL/GenBank/DDBJ databases">
        <title>Genome Sequence of the Brown Rot Fungal Pathogen Monilinia laxa.</title>
        <authorList>
            <person name="De Miccolis Angelini R.M."/>
            <person name="Landi L."/>
            <person name="Abate D."/>
            <person name="Pollastro S."/>
            <person name="Romanazzi G."/>
            <person name="Faretra F."/>
        </authorList>
    </citation>
    <scope>NUCLEOTIDE SEQUENCE [LARGE SCALE GENOMIC DNA]</scope>
    <source>
        <strain evidence="1 2">Mlax316</strain>
    </source>
</reference>
<gene>
    <name evidence="1" type="ORF">EYC80_010292</name>
</gene>
<sequence length="477" mass="54907">MMYQSDAQFDINKQQLSYRFAFAFAILERLKQKKARDEGLRNEAELKTLRVVNMEDISLSMPVSDPFRFIDLPENVRRKIYTLLLCTVEDPLENEIDSNGCTIIPLRITKLQHDIHPQILRTCQKINHEATFTMRATNLLVMVTGLIRLDEPRNCFISRCIPMIRVKNETQAKDFRNSCIMTHEIKDPGCVFPDEPYRFMLLHRHLPRLCAALVVSAIGTVPYRDEISVQHIVTILGLHGEDIFETYSLFPLELQEKLVAPYRSEFSGFSGFRLEGRIQADLKNAVILGITQGPQLINHEAVIHKLEYLKARADDHLTQGDHSKANRICCHALIICRRILTIRKQQLSLSVGRSEFMNQIMDIYFSFLSSRAQHIINAMRTSGSQQGKVLLRFFLRIIDDPKNIQDQCNLSKWAPPQQELAIFRYREAVGCRLAGNNKEAPTQVKRAERAIKSALVAMPSHPEILAEKKRLREWATN</sequence>
<keyword evidence="2" id="KW-1185">Reference proteome</keyword>
<dbReference type="EMBL" id="VIGI01000019">
    <property type="protein sequence ID" value="KAB8289965.1"/>
    <property type="molecule type" value="Genomic_DNA"/>
</dbReference>